<gene>
    <name evidence="3" type="ORF">BDK89_0168</name>
</gene>
<feature type="region of interest" description="Disordered" evidence="1">
    <location>
        <begin position="91"/>
        <end position="123"/>
    </location>
</feature>
<feature type="transmembrane region" description="Helical" evidence="2">
    <location>
        <begin position="55"/>
        <end position="75"/>
    </location>
</feature>
<accession>A0A4R7HWT1</accession>
<keyword evidence="2" id="KW-1133">Transmembrane helix</keyword>
<proteinExistence type="predicted"/>
<name>A0A4R7HWT1_9ACTN</name>
<dbReference type="EMBL" id="SOAU01000001">
    <property type="protein sequence ID" value="TDT14613.1"/>
    <property type="molecule type" value="Genomic_DNA"/>
</dbReference>
<dbReference type="AlphaFoldDB" id="A0A4R7HWT1"/>
<keyword evidence="2" id="KW-0812">Transmembrane</keyword>
<dbReference type="RefSeq" id="WP_133867143.1">
    <property type="nucleotide sequence ID" value="NZ_SOAU01000001.1"/>
</dbReference>
<evidence type="ECO:0000313" key="4">
    <source>
        <dbReference type="Proteomes" id="UP000294558"/>
    </source>
</evidence>
<evidence type="ECO:0000256" key="1">
    <source>
        <dbReference type="SAM" id="MobiDB-lite"/>
    </source>
</evidence>
<sequence length="479" mass="48061">MSEQSEAVRCAACGEQVPPRPFCGRCGAELPPAGGGAAAPTAGSVVAGSSGGSKALIGVAVLGALAVIIGGVVWWTSRSGGDDQELRTQPVAAADDDDDDETLPTPPPSTTAATTTPTTVDPAFDAPVGARPLPADESGRFAVPSEPTTLDVSTMSCPGLLAEIDADSCIELETDDAVFALSGTPGEGTTLLRVFRLATTEERIIATEVLTGDPLAGELPAGAESEVDVAQISTPSGGAFVVRASERDADDRVTGWATFLRPAGDGAEVIGVIEEGPTDVAVDDGLILVASDRPGNEDVLLTTIHPVPDGWVGVREVLGRSAADDATASGTPAPWTNVGSFSGPPVPTTTQAPATIAPDTGGSAGGSGPSTGGSGVACDGSWIAVIASLPGNQVGGSLANNPGARALENEETCASLNPRFSTGANAGLPIWVVYYGPFISLGDAQQTCINLGHVSANTCYSAPLTNSVADRSVRYGPFD</sequence>
<evidence type="ECO:0008006" key="5">
    <source>
        <dbReference type="Google" id="ProtNLM"/>
    </source>
</evidence>
<evidence type="ECO:0000256" key="2">
    <source>
        <dbReference type="SAM" id="Phobius"/>
    </source>
</evidence>
<comment type="caution">
    <text evidence="3">The sequence shown here is derived from an EMBL/GenBank/DDBJ whole genome shotgun (WGS) entry which is preliminary data.</text>
</comment>
<protein>
    <recommendedName>
        <fullName evidence="5">Zinc ribbon domain-containing protein</fullName>
    </recommendedName>
</protein>
<keyword evidence="2" id="KW-0472">Membrane</keyword>
<feature type="region of interest" description="Disordered" evidence="1">
    <location>
        <begin position="323"/>
        <end position="373"/>
    </location>
</feature>
<reference evidence="3 4" key="1">
    <citation type="submission" date="2019-03" db="EMBL/GenBank/DDBJ databases">
        <title>Sequencing the genomes of 1000 actinobacteria strains.</title>
        <authorList>
            <person name="Klenk H.-P."/>
        </authorList>
    </citation>
    <scope>NUCLEOTIDE SEQUENCE [LARGE SCALE GENOMIC DNA]</scope>
    <source>
        <strain evidence="3 4">DSM 18936</strain>
    </source>
</reference>
<organism evidence="3 4">
    <name type="scientific">Ilumatobacter fluminis</name>
    <dbReference type="NCBI Taxonomy" id="467091"/>
    <lineage>
        <taxon>Bacteria</taxon>
        <taxon>Bacillati</taxon>
        <taxon>Actinomycetota</taxon>
        <taxon>Acidimicrobiia</taxon>
        <taxon>Acidimicrobiales</taxon>
        <taxon>Ilumatobacteraceae</taxon>
        <taxon>Ilumatobacter</taxon>
    </lineage>
</organism>
<evidence type="ECO:0000313" key="3">
    <source>
        <dbReference type="EMBL" id="TDT14613.1"/>
    </source>
</evidence>
<feature type="compositionally biased region" description="Low complexity" evidence="1">
    <location>
        <begin position="110"/>
        <end position="123"/>
    </location>
</feature>
<dbReference type="Proteomes" id="UP000294558">
    <property type="component" value="Unassembled WGS sequence"/>
</dbReference>
<keyword evidence="4" id="KW-1185">Reference proteome</keyword>
<feature type="compositionally biased region" description="Gly residues" evidence="1">
    <location>
        <begin position="362"/>
        <end position="373"/>
    </location>
</feature>
<feature type="compositionally biased region" description="Low complexity" evidence="1">
    <location>
        <begin position="348"/>
        <end position="361"/>
    </location>
</feature>